<comment type="caution">
    <text evidence="1">The sequence shown here is derived from an EMBL/GenBank/DDBJ whole genome shotgun (WGS) entry which is preliminary data.</text>
</comment>
<proteinExistence type="predicted"/>
<dbReference type="Proteomes" id="UP000600171">
    <property type="component" value="Unassembled WGS sequence"/>
</dbReference>
<keyword evidence="2" id="KW-1185">Reference proteome</keyword>
<accession>A0A917IWH4</accession>
<gene>
    <name evidence="1" type="ORF">GCM10007359_18230</name>
</gene>
<dbReference type="AlphaFoldDB" id="A0A917IWH4"/>
<reference evidence="1 2" key="1">
    <citation type="journal article" date="2014" name="Int. J. Syst. Evol. Microbiol.">
        <title>Complete genome sequence of Corynebacterium casei LMG S-19264T (=DSM 44701T), isolated from a smear-ripened cheese.</title>
        <authorList>
            <consortium name="US DOE Joint Genome Institute (JGI-PGF)"/>
            <person name="Walter F."/>
            <person name="Albersmeier A."/>
            <person name="Kalinowski J."/>
            <person name="Ruckert C."/>
        </authorList>
    </citation>
    <scope>NUCLEOTIDE SEQUENCE [LARGE SCALE GENOMIC DNA]</scope>
    <source>
        <strain evidence="1 2">CCM 8669</strain>
    </source>
</reference>
<evidence type="ECO:0000313" key="2">
    <source>
        <dbReference type="Proteomes" id="UP000600171"/>
    </source>
</evidence>
<protein>
    <submittedName>
        <fullName evidence="1">Uncharacterized protein</fullName>
    </submittedName>
</protein>
<sequence length="71" mass="7861">MVFSRWAALEAAEIRGIMTLYTNPSPISDTLWASVSYLSGFNSRRLNPPQGDTLLPAWVADGQKQTPKSHI</sequence>
<evidence type="ECO:0000313" key="1">
    <source>
        <dbReference type="EMBL" id="GGH65209.1"/>
    </source>
</evidence>
<organism evidence="1 2">
    <name type="scientific">Rothia aerolata</name>
    <dbReference type="NCBI Taxonomy" id="1812262"/>
    <lineage>
        <taxon>Bacteria</taxon>
        <taxon>Bacillati</taxon>
        <taxon>Actinomycetota</taxon>
        <taxon>Actinomycetes</taxon>
        <taxon>Micrococcales</taxon>
        <taxon>Micrococcaceae</taxon>
        <taxon>Rothia</taxon>
    </lineage>
</organism>
<dbReference type="EMBL" id="BMDC01000003">
    <property type="protein sequence ID" value="GGH65209.1"/>
    <property type="molecule type" value="Genomic_DNA"/>
</dbReference>
<name>A0A917IWH4_9MICC</name>